<gene>
    <name evidence="1" type="ORF">HNP82_001270</name>
</gene>
<dbReference type="RefSeq" id="WP_183772595.1">
    <property type="nucleotide sequence ID" value="NZ_JACHFW010000003.1"/>
</dbReference>
<reference evidence="1 2" key="1">
    <citation type="submission" date="2020-08" db="EMBL/GenBank/DDBJ databases">
        <title>Genomic Encyclopedia of Type Strains, Phase IV (KMG-IV): sequencing the most valuable type-strain genomes for metagenomic binning, comparative biology and taxonomic classification.</title>
        <authorList>
            <person name="Goeker M."/>
        </authorList>
    </citation>
    <scope>NUCLEOTIDE SEQUENCE [LARGE SCALE GENOMIC DNA]</scope>
    <source>
        <strain evidence="1 2">DSM 106146</strain>
    </source>
</reference>
<protein>
    <submittedName>
        <fullName evidence="1">Uncharacterized protein</fullName>
    </submittedName>
</protein>
<dbReference type="EMBL" id="JACHFW010000003">
    <property type="protein sequence ID" value="MBB5264165.1"/>
    <property type="molecule type" value="Genomic_DNA"/>
</dbReference>
<evidence type="ECO:0000313" key="2">
    <source>
        <dbReference type="Proteomes" id="UP000543642"/>
    </source>
</evidence>
<evidence type="ECO:0000313" key="1">
    <source>
        <dbReference type="EMBL" id="MBB5264165.1"/>
    </source>
</evidence>
<comment type="caution">
    <text evidence="1">The sequence shown here is derived from an EMBL/GenBank/DDBJ whole genome shotgun (WGS) entry which is preliminary data.</text>
</comment>
<accession>A0A7W8H9K5</accession>
<name>A0A7W8H9K5_9FIRM</name>
<dbReference type="AlphaFoldDB" id="A0A7W8H9K5"/>
<keyword evidence="2" id="KW-1185">Reference proteome</keyword>
<proteinExistence type="predicted"/>
<dbReference type="Proteomes" id="UP000543642">
    <property type="component" value="Unassembled WGS sequence"/>
</dbReference>
<organism evidence="1 2">
    <name type="scientific">Catenibacillus scindens</name>
    <dbReference type="NCBI Taxonomy" id="673271"/>
    <lineage>
        <taxon>Bacteria</taxon>
        <taxon>Bacillati</taxon>
        <taxon>Bacillota</taxon>
        <taxon>Clostridia</taxon>
        <taxon>Lachnospirales</taxon>
        <taxon>Lachnospiraceae</taxon>
        <taxon>Catenibacillus</taxon>
    </lineage>
</organism>
<sequence length="123" mass="14438">MPRINSILIRKYFDLNKILNDPAMILQKISEKKEYKDGKYTDKVVGYKYDCVETMNFDHLSVYVEGDIPLMTNERLQELRLRGEKVWVEFEQPLIMAYYNGQTDSIVDTIKAKGIHLVETDDV</sequence>